<reference evidence="2 3" key="1">
    <citation type="submission" date="2022-02" db="EMBL/GenBank/DDBJ databases">
        <title>Mesosutterella porci, a novel member of the family Sutterellaceae from pig feces.</title>
        <authorList>
            <person name="Wylensek D."/>
            <person name="Clavel T."/>
        </authorList>
    </citation>
    <scope>NUCLEOTIDE SEQUENCE [LARGE SCALE GENOMIC DNA]</scope>
    <source>
        <strain evidence="3">oilRF-744-wt-GAM-9</strain>
    </source>
</reference>
<dbReference type="InterPro" id="IPR048469">
    <property type="entry name" value="YchJ-like_M"/>
</dbReference>
<organism evidence="2 3">
    <name type="scientific">Mesosutterella porci</name>
    <dbReference type="NCBI Taxonomy" id="2915351"/>
    <lineage>
        <taxon>Bacteria</taxon>
        <taxon>Pseudomonadati</taxon>
        <taxon>Pseudomonadota</taxon>
        <taxon>Betaproteobacteria</taxon>
        <taxon>Burkholderiales</taxon>
        <taxon>Sutterellaceae</taxon>
        <taxon>Mesosutterella</taxon>
    </lineage>
</organism>
<keyword evidence="3" id="KW-1185">Reference proteome</keyword>
<accession>A0ABS9MT10</accession>
<comment type="caution">
    <text evidence="2">The sequence shown here is derived from an EMBL/GenBank/DDBJ whole genome shotgun (WGS) entry which is preliminary data.</text>
</comment>
<dbReference type="Proteomes" id="UP001297600">
    <property type="component" value="Unassembled WGS sequence"/>
</dbReference>
<evidence type="ECO:0000259" key="1">
    <source>
        <dbReference type="Pfam" id="PF17775"/>
    </source>
</evidence>
<dbReference type="RefSeq" id="WP_237980240.1">
    <property type="nucleotide sequence ID" value="NZ_JAKNCT010000013.1"/>
</dbReference>
<name>A0ABS9MT10_9BURK</name>
<dbReference type="Gene3D" id="3.10.450.50">
    <property type="match status" value="1"/>
</dbReference>
<dbReference type="InterPro" id="IPR004027">
    <property type="entry name" value="SEC_C_motif"/>
</dbReference>
<dbReference type="InterPro" id="IPR032710">
    <property type="entry name" value="NTF2-like_dom_sf"/>
</dbReference>
<gene>
    <name evidence="2" type="ORF">MAF45_09905</name>
</gene>
<dbReference type="EMBL" id="JAKNCT010000013">
    <property type="protein sequence ID" value="MCG5031750.1"/>
    <property type="molecule type" value="Genomic_DNA"/>
</dbReference>
<dbReference type="PANTHER" id="PTHR33747:SF1">
    <property type="entry name" value="ADENYLATE CYCLASE-ASSOCIATED CAP C-TERMINAL DOMAIN-CONTAINING PROTEIN"/>
    <property type="match status" value="1"/>
</dbReference>
<dbReference type="PANTHER" id="PTHR33747">
    <property type="entry name" value="UPF0225 PROTEIN SCO1677"/>
    <property type="match status" value="1"/>
</dbReference>
<dbReference type="Pfam" id="PF02810">
    <property type="entry name" value="SEC-C"/>
    <property type="match status" value="1"/>
</dbReference>
<sequence length="132" mass="14632">MKKALSPDSSCPCGSGLSYGRCCGALHAGAPAPDARALMASRYSAYALGLEVYLRDTWAPEKRPQRLDLESDGIKWLGLRIRSFKETGEDRAEVEYVARGRVGGGAAFRLHEKARFERRQGRWLYVDGDLLP</sequence>
<dbReference type="SUPFAM" id="SSF54427">
    <property type="entry name" value="NTF2-like"/>
    <property type="match status" value="1"/>
</dbReference>
<dbReference type="Pfam" id="PF17775">
    <property type="entry name" value="YchJ_M-like"/>
    <property type="match status" value="1"/>
</dbReference>
<proteinExistence type="predicted"/>
<feature type="domain" description="YchJ-like middle NTF2-like" evidence="1">
    <location>
        <begin position="35"/>
        <end position="128"/>
    </location>
</feature>
<evidence type="ECO:0000313" key="2">
    <source>
        <dbReference type="EMBL" id="MCG5031750.1"/>
    </source>
</evidence>
<protein>
    <submittedName>
        <fullName evidence="2">SEC-C domain-containing protein</fullName>
    </submittedName>
</protein>
<evidence type="ECO:0000313" key="3">
    <source>
        <dbReference type="Proteomes" id="UP001297600"/>
    </source>
</evidence>